<accession>A0ABN2HK32</accession>
<evidence type="ECO:0000259" key="2">
    <source>
        <dbReference type="SMART" id="SM00458"/>
    </source>
</evidence>
<dbReference type="SUPFAM" id="SSF50370">
    <property type="entry name" value="Ricin B-like lectins"/>
    <property type="match status" value="1"/>
</dbReference>
<dbReference type="EMBL" id="BAAAMU010000163">
    <property type="protein sequence ID" value="GAA1689110.1"/>
    <property type="molecule type" value="Genomic_DNA"/>
</dbReference>
<dbReference type="SMART" id="SM00458">
    <property type="entry name" value="RICIN"/>
    <property type="match status" value="1"/>
</dbReference>
<dbReference type="Pfam" id="PF14200">
    <property type="entry name" value="RicinB_lectin_2"/>
    <property type="match status" value="1"/>
</dbReference>
<evidence type="ECO:0000313" key="4">
    <source>
        <dbReference type="Proteomes" id="UP001500064"/>
    </source>
</evidence>
<feature type="chain" id="PRO_5046571556" description="Ricin B lectin domain-containing protein" evidence="1">
    <location>
        <begin position="28"/>
        <end position="172"/>
    </location>
</feature>
<reference evidence="3 4" key="1">
    <citation type="journal article" date="2019" name="Int. J. Syst. Evol. Microbiol.">
        <title>The Global Catalogue of Microorganisms (GCM) 10K type strain sequencing project: providing services to taxonomists for standard genome sequencing and annotation.</title>
        <authorList>
            <consortium name="The Broad Institute Genomics Platform"/>
            <consortium name="The Broad Institute Genome Sequencing Center for Infectious Disease"/>
            <person name="Wu L."/>
            <person name="Ma J."/>
        </authorList>
    </citation>
    <scope>NUCLEOTIDE SEQUENCE [LARGE SCALE GENOMIC DNA]</scope>
    <source>
        <strain evidence="3 4">JCM 13929</strain>
    </source>
</reference>
<protein>
    <recommendedName>
        <fullName evidence="2">Ricin B lectin domain-containing protein</fullName>
    </recommendedName>
</protein>
<sequence length="172" mass="18866">MRRIIAAVLALFVTGAVTTGIASPAQAGIGDGRLGRIVNLQYGECLDQVGGQATDGTPIGHYPCDGSTRQLWWVEQVANGNYRLRSASSGMCVDVDRNGTASGTIMVQHPCNTLNQQRFFLISYNGGYAFQSIWALNRTGMNRVIDTPPFSQDYRVRLWSYNASNAQLWTIE</sequence>
<dbReference type="InterPro" id="IPR000772">
    <property type="entry name" value="Ricin_B_lectin"/>
</dbReference>
<dbReference type="Gene3D" id="2.80.10.50">
    <property type="match status" value="2"/>
</dbReference>
<keyword evidence="1" id="KW-0732">Signal</keyword>
<name>A0ABN2HK32_9ACTN</name>
<dbReference type="CDD" id="cd00161">
    <property type="entry name" value="beta-trefoil_Ricin-like"/>
    <property type="match status" value="1"/>
</dbReference>
<feature type="signal peptide" evidence="1">
    <location>
        <begin position="1"/>
        <end position="27"/>
    </location>
</feature>
<dbReference type="InterPro" id="IPR035992">
    <property type="entry name" value="Ricin_B-like_lectins"/>
</dbReference>
<evidence type="ECO:0000256" key="1">
    <source>
        <dbReference type="SAM" id="SignalP"/>
    </source>
</evidence>
<comment type="caution">
    <text evidence="3">The sequence shown here is derived from an EMBL/GenBank/DDBJ whole genome shotgun (WGS) entry which is preliminary data.</text>
</comment>
<gene>
    <name evidence="3" type="ORF">GCM10009733_101950</name>
</gene>
<dbReference type="PROSITE" id="PS50231">
    <property type="entry name" value="RICIN_B_LECTIN"/>
    <property type="match status" value="1"/>
</dbReference>
<organism evidence="3 4">
    <name type="scientific">Nonomuraea maheshkhaliensis</name>
    <dbReference type="NCBI Taxonomy" id="419590"/>
    <lineage>
        <taxon>Bacteria</taxon>
        <taxon>Bacillati</taxon>
        <taxon>Actinomycetota</taxon>
        <taxon>Actinomycetes</taxon>
        <taxon>Streptosporangiales</taxon>
        <taxon>Streptosporangiaceae</taxon>
        <taxon>Nonomuraea</taxon>
    </lineage>
</organism>
<keyword evidence="4" id="KW-1185">Reference proteome</keyword>
<feature type="domain" description="Ricin B lectin" evidence="2">
    <location>
        <begin position="32"/>
        <end position="172"/>
    </location>
</feature>
<dbReference type="RefSeq" id="WP_346114435.1">
    <property type="nucleotide sequence ID" value="NZ_BAAAMU010000163.1"/>
</dbReference>
<evidence type="ECO:0000313" key="3">
    <source>
        <dbReference type="EMBL" id="GAA1689110.1"/>
    </source>
</evidence>
<proteinExistence type="predicted"/>
<dbReference type="Proteomes" id="UP001500064">
    <property type="component" value="Unassembled WGS sequence"/>
</dbReference>